<dbReference type="Proteomes" id="UP001254848">
    <property type="component" value="Unassembled WGS sequence"/>
</dbReference>
<reference evidence="2 3" key="1">
    <citation type="submission" date="2023-07" db="EMBL/GenBank/DDBJ databases">
        <title>The novel representative of Negativicutes class, Anaeroselena agilis gen. nov. sp. nov.</title>
        <authorList>
            <person name="Prokofeva M.I."/>
            <person name="Elcheninov A.G."/>
            <person name="Klyukina A."/>
            <person name="Kublanov I.V."/>
            <person name="Frolov E.N."/>
            <person name="Podosokorskaya O.A."/>
        </authorList>
    </citation>
    <scope>NUCLEOTIDE SEQUENCE [LARGE SCALE GENOMIC DNA]</scope>
    <source>
        <strain evidence="2 3">4137-cl</strain>
    </source>
</reference>
<evidence type="ECO:0000256" key="1">
    <source>
        <dbReference type="SAM" id="MobiDB-lite"/>
    </source>
</evidence>
<proteinExistence type="predicted"/>
<comment type="caution">
    <text evidence="2">The sequence shown here is derived from an EMBL/GenBank/DDBJ whole genome shotgun (WGS) entry which is preliminary data.</text>
</comment>
<gene>
    <name evidence="2" type="ORF">Q4T40_12345</name>
</gene>
<protein>
    <submittedName>
        <fullName evidence="2">Uncharacterized protein</fullName>
    </submittedName>
</protein>
<feature type="compositionally biased region" description="Basic and acidic residues" evidence="1">
    <location>
        <begin position="1"/>
        <end position="13"/>
    </location>
</feature>
<organism evidence="2 3">
    <name type="scientific">Anaeroselena agilis</name>
    <dbReference type="NCBI Taxonomy" id="3063788"/>
    <lineage>
        <taxon>Bacteria</taxon>
        <taxon>Bacillati</taxon>
        <taxon>Bacillota</taxon>
        <taxon>Negativicutes</taxon>
        <taxon>Acetonemataceae</taxon>
        <taxon>Anaeroselena</taxon>
    </lineage>
</organism>
<evidence type="ECO:0000313" key="3">
    <source>
        <dbReference type="Proteomes" id="UP001254848"/>
    </source>
</evidence>
<dbReference type="EMBL" id="JAUOZS010000001">
    <property type="protein sequence ID" value="MDT8902037.1"/>
    <property type="molecule type" value="Genomic_DNA"/>
</dbReference>
<keyword evidence="3" id="KW-1185">Reference proteome</keyword>
<name>A0ABU3NZ15_9FIRM</name>
<sequence>MKDASETMRDVAGKDPGAVGEPGGAKKKKTIDEMIAEFNRDNPAKNPKRVYRGVF</sequence>
<evidence type="ECO:0000313" key="2">
    <source>
        <dbReference type="EMBL" id="MDT8902037.1"/>
    </source>
</evidence>
<feature type="region of interest" description="Disordered" evidence="1">
    <location>
        <begin position="1"/>
        <end position="27"/>
    </location>
</feature>
<dbReference type="RefSeq" id="WP_413780528.1">
    <property type="nucleotide sequence ID" value="NZ_JAUOZS010000001.1"/>
</dbReference>
<accession>A0ABU3NZ15</accession>